<dbReference type="InterPro" id="IPR013555">
    <property type="entry name" value="TRP_dom"/>
</dbReference>
<keyword evidence="3 10" id="KW-0812">Transmembrane</keyword>
<reference evidence="13" key="1">
    <citation type="submission" date="2025-08" db="UniProtKB">
        <authorList>
            <consortium name="RefSeq"/>
        </authorList>
    </citation>
    <scope>IDENTIFICATION</scope>
    <source>
        <tissue evidence="13">Testes</tissue>
    </source>
</reference>
<evidence type="ECO:0000313" key="12">
    <source>
        <dbReference type="Proteomes" id="UP000694865"/>
    </source>
</evidence>
<evidence type="ECO:0000256" key="2">
    <source>
        <dbReference type="ARBA" id="ARBA00022448"/>
    </source>
</evidence>
<evidence type="ECO:0000256" key="8">
    <source>
        <dbReference type="ARBA" id="ARBA00023136"/>
    </source>
</evidence>
<sequence>MSNLKESLVLEQLFLSVCRRGDKKEILAALEKRSLFDVNCVDADGKSALVIAVESAQTDVVELLAYHPAIKHGDALLRAVDNHLLPEVKVLCESLKHRNLLLSGLYCRASNSDFHPYVTPVVLAAHYNNYDILKLLTIEYGARVPNPSDLASPKDESTLEHSVGSLQLYKALTSEVYMSLTQEDPIEYAFKLCHKMRQLSMLNFEFRFEYEEFADKCETYAADILGSVQSTEEQTVVLTHQSDYSGSGSINGHNMTTDDELVVPYKVKRAIDYDQKKFVAHAHCQHRLVEVWYKGLTNWRNQGSMKSLIFSLIMMFFYPVISICYILHPSARPGNLLKIPYVKFLCSVASMLTFLLLLCLQSFQLRYTLVELFLIGLSDEKPVTTSAEQFLFSIVEIQIVLFIVAYTWKHIRELQVGGYRVLKYNAQGKLYDYFNLTLYWVWLMLRISLVIQIYLGKPDTSSVLGERNNDTTVSEFDVGTCPTTWESEDLSCLNSKLDHVMQQQENLNTNITAVIKDLEEKLQLQGGGDDGITVARRRKRSNVAARLMGSSASLDHSPSFELTELQQFSVVQTVIFGEALIALAKTMSFLSLVRITVVHILVGPMQISFGRMGTDIIKFLSIFILVLMAFSVGMHQVYHFGSYMSMVQSCLDSGEPSCADQSESVTGVLQSVTALFWTLFGLSDMSSFRNSDDEHWFTDLMGYMLFALYNSVAIIVLLNILIAMMSNTYTRIEEDADTHWKYSRSTLWISFYDSSAALAPPFNILPSIESLRNCKRKRAFAKAKKNGIKTVDSKGVTYATLMKELGHRYIFSKIKEDDDKPDPLIMQLKRDLSGLRSETKETLSGMGNVMKELAGEEVEEEETEMERMLNRAEQYGPIGMRSFKDPANVCDATSDCLPYVDDSAHSTPRRVQNHVNPATIV</sequence>
<keyword evidence="4" id="KW-0677">Repeat</keyword>
<evidence type="ECO:0000256" key="6">
    <source>
        <dbReference type="ARBA" id="ARBA00023043"/>
    </source>
</evidence>
<comment type="subcellular location">
    <subcellularLocation>
        <location evidence="1">Membrane</location>
        <topology evidence="1">Multi-pass membrane protein</topology>
    </subcellularLocation>
</comment>
<feature type="transmembrane region" description="Helical" evidence="10">
    <location>
        <begin position="700"/>
        <end position="722"/>
    </location>
</feature>
<protein>
    <submittedName>
        <fullName evidence="13">Short transient receptor potential channel 4-like</fullName>
    </submittedName>
</protein>
<feature type="transmembrane region" description="Helical" evidence="10">
    <location>
        <begin position="579"/>
        <end position="604"/>
    </location>
</feature>
<feature type="domain" description="Transient receptor ion channel" evidence="11">
    <location>
        <begin position="144"/>
        <end position="207"/>
    </location>
</feature>
<evidence type="ECO:0000256" key="5">
    <source>
        <dbReference type="ARBA" id="ARBA00022989"/>
    </source>
</evidence>
<dbReference type="Pfam" id="PF08344">
    <property type="entry name" value="TRP_2"/>
    <property type="match status" value="1"/>
</dbReference>
<dbReference type="PRINTS" id="PR01097">
    <property type="entry name" value="TRNSRECEPTRP"/>
</dbReference>
<dbReference type="RefSeq" id="XP_002740098.1">
    <property type="nucleotide sequence ID" value="XM_002740052.2"/>
</dbReference>
<dbReference type="SMART" id="SM01420">
    <property type="entry name" value="TRP_2"/>
    <property type="match status" value="1"/>
</dbReference>
<keyword evidence="5 10" id="KW-1133">Transmembrane helix</keyword>
<evidence type="ECO:0000256" key="10">
    <source>
        <dbReference type="SAM" id="Phobius"/>
    </source>
</evidence>
<keyword evidence="6" id="KW-0040">ANK repeat</keyword>
<evidence type="ECO:0000256" key="1">
    <source>
        <dbReference type="ARBA" id="ARBA00004141"/>
    </source>
</evidence>
<dbReference type="InterPro" id="IPR036770">
    <property type="entry name" value="Ankyrin_rpt-contain_sf"/>
</dbReference>
<dbReference type="Proteomes" id="UP000694865">
    <property type="component" value="Unplaced"/>
</dbReference>
<organism evidence="12 13">
    <name type="scientific">Saccoglossus kowalevskii</name>
    <name type="common">Acorn worm</name>
    <dbReference type="NCBI Taxonomy" id="10224"/>
    <lineage>
        <taxon>Eukaryota</taxon>
        <taxon>Metazoa</taxon>
        <taxon>Hemichordata</taxon>
        <taxon>Enteropneusta</taxon>
        <taxon>Harrimaniidae</taxon>
        <taxon>Saccoglossus</taxon>
    </lineage>
</organism>
<feature type="transmembrane region" description="Helical" evidence="10">
    <location>
        <begin position="308"/>
        <end position="328"/>
    </location>
</feature>
<name>A0ABM0GYC6_SACKO</name>
<keyword evidence="9" id="KW-0407">Ion channel</keyword>
<dbReference type="SUPFAM" id="SSF48403">
    <property type="entry name" value="Ankyrin repeat"/>
    <property type="match status" value="1"/>
</dbReference>
<keyword evidence="12" id="KW-1185">Reference proteome</keyword>
<dbReference type="InterPro" id="IPR002153">
    <property type="entry name" value="TRPC_channel"/>
</dbReference>
<dbReference type="PANTHER" id="PTHR10117">
    <property type="entry name" value="TRANSIENT RECEPTOR POTENTIAL CHANNEL"/>
    <property type="match status" value="1"/>
</dbReference>
<dbReference type="GeneID" id="100372189"/>
<dbReference type="PANTHER" id="PTHR10117:SF54">
    <property type="entry name" value="TRANSIENT RECEPTOR POTENTIAL-GAMMA PROTEIN"/>
    <property type="match status" value="1"/>
</dbReference>
<keyword evidence="7" id="KW-0406">Ion transport</keyword>
<evidence type="ECO:0000259" key="11">
    <source>
        <dbReference type="SMART" id="SM01420"/>
    </source>
</evidence>
<evidence type="ECO:0000256" key="3">
    <source>
        <dbReference type="ARBA" id="ARBA00022692"/>
    </source>
</evidence>
<keyword evidence="8 10" id="KW-0472">Membrane</keyword>
<proteinExistence type="predicted"/>
<evidence type="ECO:0000313" key="13">
    <source>
        <dbReference type="RefSeq" id="XP_002740098.1"/>
    </source>
</evidence>
<feature type="transmembrane region" description="Helical" evidence="10">
    <location>
        <begin position="390"/>
        <end position="409"/>
    </location>
</feature>
<feature type="transmembrane region" description="Helical" evidence="10">
    <location>
        <begin position="616"/>
        <end position="638"/>
    </location>
</feature>
<evidence type="ECO:0000256" key="9">
    <source>
        <dbReference type="ARBA" id="ARBA00023303"/>
    </source>
</evidence>
<evidence type="ECO:0000256" key="7">
    <source>
        <dbReference type="ARBA" id="ARBA00023065"/>
    </source>
</evidence>
<dbReference type="Gene3D" id="1.25.40.20">
    <property type="entry name" value="Ankyrin repeat-containing domain"/>
    <property type="match status" value="1"/>
</dbReference>
<dbReference type="InterPro" id="IPR005821">
    <property type="entry name" value="Ion_trans_dom"/>
</dbReference>
<keyword evidence="2" id="KW-0813">Transport</keyword>
<evidence type="ECO:0000256" key="4">
    <source>
        <dbReference type="ARBA" id="ARBA00022737"/>
    </source>
</evidence>
<feature type="transmembrane region" description="Helical" evidence="10">
    <location>
        <begin position="430"/>
        <end position="455"/>
    </location>
</feature>
<gene>
    <name evidence="13" type="primary">LOC100372189</name>
</gene>
<accession>A0ABM0GYC6</accession>
<dbReference type="Pfam" id="PF00520">
    <property type="entry name" value="Ion_trans"/>
    <property type="match status" value="1"/>
</dbReference>
<feature type="transmembrane region" description="Helical" evidence="10">
    <location>
        <begin position="340"/>
        <end position="363"/>
    </location>
</feature>